<gene>
    <name evidence="2" type="ORF">HK099_005727</name>
</gene>
<comment type="caution">
    <text evidence="2">The sequence shown here is derived from an EMBL/GenBank/DDBJ whole genome shotgun (WGS) entry which is preliminary data.</text>
</comment>
<feature type="signal peptide" evidence="1">
    <location>
        <begin position="1"/>
        <end position="19"/>
    </location>
</feature>
<evidence type="ECO:0000256" key="1">
    <source>
        <dbReference type="SAM" id="SignalP"/>
    </source>
</evidence>
<dbReference type="AlphaFoldDB" id="A0AAD5Y116"/>
<dbReference type="Proteomes" id="UP001211065">
    <property type="component" value="Unassembled WGS sequence"/>
</dbReference>
<proteinExistence type="predicted"/>
<keyword evidence="3" id="KW-1185">Reference proteome</keyword>
<dbReference type="Pfam" id="PF21203">
    <property type="entry name" value="ECM10"/>
    <property type="match status" value="1"/>
</dbReference>
<evidence type="ECO:0008006" key="4">
    <source>
        <dbReference type="Google" id="ProtNLM"/>
    </source>
</evidence>
<organism evidence="2 3">
    <name type="scientific">Clydaea vesicula</name>
    <dbReference type="NCBI Taxonomy" id="447962"/>
    <lineage>
        <taxon>Eukaryota</taxon>
        <taxon>Fungi</taxon>
        <taxon>Fungi incertae sedis</taxon>
        <taxon>Chytridiomycota</taxon>
        <taxon>Chytridiomycota incertae sedis</taxon>
        <taxon>Chytridiomycetes</taxon>
        <taxon>Lobulomycetales</taxon>
        <taxon>Lobulomycetaceae</taxon>
        <taxon>Clydaea</taxon>
    </lineage>
</organism>
<accession>A0AAD5Y116</accession>
<dbReference type="EMBL" id="JADGJW010000046">
    <property type="protein sequence ID" value="KAJ3226021.1"/>
    <property type="molecule type" value="Genomic_DNA"/>
</dbReference>
<name>A0AAD5Y116_9FUNG</name>
<evidence type="ECO:0000313" key="2">
    <source>
        <dbReference type="EMBL" id="KAJ3226021.1"/>
    </source>
</evidence>
<evidence type="ECO:0000313" key="3">
    <source>
        <dbReference type="Proteomes" id="UP001211065"/>
    </source>
</evidence>
<protein>
    <recommendedName>
        <fullName evidence="4">ER membrane protein complex subunit 10</fullName>
    </recommendedName>
</protein>
<reference evidence="2" key="1">
    <citation type="submission" date="2020-05" db="EMBL/GenBank/DDBJ databases">
        <title>Phylogenomic resolution of chytrid fungi.</title>
        <authorList>
            <person name="Stajich J.E."/>
            <person name="Amses K."/>
            <person name="Simmons R."/>
            <person name="Seto K."/>
            <person name="Myers J."/>
            <person name="Bonds A."/>
            <person name="Quandt C.A."/>
            <person name="Barry K."/>
            <person name="Liu P."/>
            <person name="Grigoriev I."/>
            <person name="Longcore J.E."/>
            <person name="James T.Y."/>
        </authorList>
    </citation>
    <scope>NUCLEOTIDE SEQUENCE</scope>
    <source>
        <strain evidence="2">JEL0476</strain>
    </source>
</reference>
<feature type="chain" id="PRO_5042039300" description="ER membrane protein complex subunit 10" evidence="1">
    <location>
        <begin position="20"/>
        <end position="188"/>
    </location>
</feature>
<sequence>MFVKISFIIAILLINLIKSNEIHVYSSLLSNDEVALHTRALIEIKNNEEISYKNLLEVNKKTKKPVEHDQTQFYYVTFKQHNRVFHYAVQICQIVQSNYRENITVHLNSKEKAFNESNFSTPTLKLVKQFKVSRPRSEPLPELKEDGSTPEPEKTFLQKYWYYLIPLAIILVTSGGDDKPGVAAPVAK</sequence>
<keyword evidence="1" id="KW-0732">Signal</keyword>